<evidence type="ECO:0000256" key="1">
    <source>
        <dbReference type="ARBA" id="ARBA00004141"/>
    </source>
</evidence>
<feature type="transmembrane region" description="Helical" evidence="6">
    <location>
        <begin position="184"/>
        <end position="204"/>
    </location>
</feature>
<feature type="transmembrane region" description="Helical" evidence="6">
    <location>
        <begin position="36"/>
        <end position="57"/>
    </location>
</feature>
<dbReference type="GO" id="GO:0005886">
    <property type="term" value="C:plasma membrane"/>
    <property type="evidence" value="ECO:0007669"/>
    <property type="project" value="TreeGrafter"/>
</dbReference>
<feature type="transmembrane region" description="Helical" evidence="6">
    <location>
        <begin position="219"/>
        <end position="236"/>
    </location>
</feature>
<organism evidence="8 9">
    <name type="scientific">Desulfovibrio ferrophilus</name>
    <dbReference type="NCBI Taxonomy" id="241368"/>
    <lineage>
        <taxon>Bacteria</taxon>
        <taxon>Pseudomonadati</taxon>
        <taxon>Thermodesulfobacteriota</taxon>
        <taxon>Desulfovibrionia</taxon>
        <taxon>Desulfovibrionales</taxon>
        <taxon>Desulfovibrionaceae</taxon>
        <taxon>Desulfovibrio</taxon>
    </lineage>
</organism>
<gene>
    <name evidence="8" type="ORF">DFE_0907</name>
</gene>
<evidence type="ECO:0000256" key="4">
    <source>
        <dbReference type="ARBA" id="ARBA00022989"/>
    </source>
</evidence>
<dbReference type="RefSeq" id="WP_126377057.1">
    <property type="nucleotide sequence ID" value="NZ_AP017378.1"/>
</dbReference>
<accession>A0A2Z6AWR2</accession>
<feature type="transmembrane region" description="Helical" evidence="6">
    <location>
        <begin position="69"/>
        <end position="86"/>
    </location>
</feature>
<evidence type="ECO:0000313" key="8">
    <source>
        <dbReference type="EMBL" id="BBD07633.1"/>
    </source>
</evidence>
<feature type="transmembrane region" description="Helical" evidence="6">
    <location>
        <begin position="132"/>
        <end position="155"/>
    </location>
</feature>
<reference evidence="8 9" key="1">
    <citation type="journal article" date="2018" name="Sci. Adv.">
        <title>Multi-heme cytochromes provide a pathway for survival in energy-limited environments.</title>
        <authorList>
            <person name="Deng X."/>
            <person name="Dohmae N."/>
            <person name="Nealson K.H."/>
            <person name="Hashimoto K."/>
            <person name="Okamoto A."/>
        </authorList>
    </citation>
    <scope>NUCLEOTIDE SEQUENCE [LARGE SCALE GENOMIC DNA]</scope>
    <source>
        <strain evidence="8 9">IS5</strain>
    </source>
</reference>
<evidence type="ECO:0000313" key="9">
    <source>
        <dbReference type="Proteomes" id="UP000269883"/>
    </source>
</evidence>
<evidence type="ECO:0000256" key="6">
    <source>
        <dbReference type="SAM" id="Phobius"/>
    </source>
</evidence>
<dbReference type="GO" id="GO:0020037">
    <property type="term" value="F:heme binding"/>
    <property type="evidence" value="ECO:0007669"/>
    <property type="project" value="InterPro"/>
</dbReference>
<evidence type="ECO:0000256" key="5">
    <source>
        <dbReference type="ARBA" id="ARBA00023136"/>
    </source>
</evidence>
<sequence>MEFVNLIEIAVVALYLSGAALYPAGMLGRKPMLMRLAGLTAGGGFILHTLRIALMFASTKHMTFTQGGLYFSLMAWVVLLVFFTISWRKKLEFMALAASPLALLLYLSSIALPDSVVKMPDNLSGLFFTLHIGSLFVSISLLAMAFAAGALFLHIEKKIKTKEKLAGFRKDLPSLNTFDLANKWAVNWGFPLYSVGLLAGFVWGRFTWGKLLTWDPKEIVSLLIWMLYAFLFHQRLAQGWRGGKAAKLAMLVFIFSIASLVGVNFLTQSHHNF</sequence>
<keyword evidence="5 6" id="KW-0472">Membrane</keyword>
<keyword evidence="4 6" id="KW-1133">Transmembrane helix</keyword>
<dbReference type="Pfam" id="PF01578">
    <property type="entry name" value="Cytochrom_C_asm"/>
    <property type="match status" value="1"/>
</dbReference>
<dbReference type="AlphaFoldDB" id="A0A2Z6AWR2"/>
<protein>
    <submittedName>
        <fullName evidence="8">Cytochrome c assembly protein</fullName>
    </submittedName>
</protein>
<keyword evidence="3" id="KW-0201">Cytochrome c-type biogenesis</keyword>
<dbReference type="Proteomes" id="UP000269883">
    <property type="component" value="Chromosome"/>
</dbReference>
<dbReference type="InterPro" id="IPR002541">
    <property type="entry name" value="Cyt_c_assembly"/>
</dbReference>
<feature type="transmembrane region" description="Helical" evidence="6">
    <location>
        <begin position="6"/>
        <end position="24"/>
    </location>
</feature>
<dbReference type="EMBL" id="AP017378">
    <property type="protein sequence ID" value="BBD07633.1"/>
    <property type="molecule type" value="Genomic_DNA"/>
</dbReference>
<name>A0A2Z6AWR2_9BACT</name>
<feature type="transmembrane region" description="Helical" evidence="6">
    <location>
        <begin position="93"/>
        <end position="112"/>
    </location>
</feature>
<proteinExistence type="predicted"/>
<feature type="transmembrane region" description="Helical" evidence="6">
    <location>
        <begin position="248"/>
        <end position="267"/>
    </location>
</feature>
<dbReference type="PANTHER" id="PTHR30071">
    <property type="entry name" value="HEME EXPORTER PROTEIN C"/>
    <property type="match status" value="1"/>
</dbReference>
<dbReference type="OrthoDB" id="9814290at2"/>
<evidence type="ECO:0000256" key="2">
    <source>
        <dbReference type="ARBA" id="ARBA00022692"/>
    </source>
</evidence>
<dbReference type="InterPro" id="IPR045062">
    <property type="entry name" value="Cyt_c_biogenesis_CcsA/CcmC"/>
</dbReference>
<keyword evidence="9" id="KW-1185">Reference proteome</keyword>
<comment type="subcellular location">
    <subcellularLocation>
        <location evidence="1">Membrane</location>
        <topology evidence="1">Multi-pass membrane protein</topology>
    </subcellularLocation>
</comment>
<evidence type="ECO:0000256" key="3">
    <source>
        <dbReference type="ARBA" id="ARBA00022748"/>
    </source>
</evidence>
<keyword evidence="2 6" id="KW-0812">Transmembrane</keyword>
<evidence type="ECO:0000259" key="7">
    <source>
        <dbReference type="Pfam" id="PF01578"/>
    </source>
</evidence>
<feature type="domain" description="Cytochrome c assembly protein" evidence="7">
    <location>
        <begin position="69"/>
        <end position="269"/>
    </location>
</feature>
<dbReference type="PANTHER" id="PTHR30071:SF1">
    <property type="entry name" value="CYTOCHROME B_B6 PROTEIN-RELATED"/>
    <property type="match status" value="1"/>
</dbReference>
<dbReference type="GO" id="GO:0017004">
    <property type="term" value="P:cytochrome complex assembly"/>
    <property type="evidence" value="ECO:0007669"/>
    <property type="project" value="UniProtKB-KW"/>
</dbReference>
<dbReference type="KEGG" id="dfl:DFE_0907"/>